<evidence type="ECO:0000313" key="1">
    <source>
        <dbReference type="EMBL" id="GED70922.1"/>
    </source>
</evidence>
<reference evidence="1 4" key="3">
    <citation type="submission" date="2019-06" db="EMBL/GenBank/DDBJ databases">
        <title>Whole genome shotgun sequence of Brevibacillus reuszeri NBRC 15719.</title>
        <authorList>
            <person name="Hosoyama A."/>
            <person name="Uohara A."/>
            <person name="Ohji S."/>
            <person name="Ichikawa N."/>
        </authorList>
    </citation>
    <scope>NUCLEOTIDE SEQUENCE [LARGE SCALE GENOMIC DNA]</scope>
    <source>
        <strain evidence="1 4">NBRC 15719</strain>
    </source>
</reference>
<dbReference type="OrthoDB" id="1919034at2"/>
<dbReference type="EMBL" id="BJON01000018">
    <property type="protein sequence ID" value="GED70922.1"/>
    <property type="molecule type" value="Genomic_DNA"/>
</dbReference>
<dbReference type="PATRIC" id="fig|54915.3.peg.4520"/>
<reference evidence="3" key="1">
    <citation type="submission" date="2015-07" db="EMBL/GenBank/DDBJ databases">
        <title>Genome sequencing project for genomic taxonomy and phylogenomics of Bacillus-like bacteria.</title>
        <authorList>
            <person name="Liu B."/>
            <person name="Wang J."/>
            <person name="Zhu Y."/>
            <person name="Liu G."/>
            <person name="Chen Q."/>
            <person name="Chen Z."/>
            <person name="Lan J."/>
            <person name="Che J."/>
            <person name="Ge C."/>
            <person name="Shi H."/>
            <person name="Pan Z."/>
            <person name="Liu X."/>
        </authorList>
    </citation>
    <scope>NUCLEOTIDE SEQUENCE [LARGE SCALE GENOMIC DNA]</scope>
    <source>
        <strain evidence="3">DSM 9887</strain>
    </source>
</reference>
<evidence type="ECO:0000313" key="3">
    <source>
        <dbReference type="Proteomes" id="UP000036834"/>
    </source>
</evidence>
<dbReference type="AlphaFoldDB" id="A0A0K9YLE3"/>
<dbReference type="Proteomes" id="UP000036834">
    <property type="component" value="Unassembled WGS sequence"/>
</dbReference>
<gene>
    <name evidence="2" type="ORF">ADS79_26720</name>
    <name evidence="1" type="ORF">BRE01_46240</name>
</gene>
<dbReference type="EMBL" id="LGIQ01000011">
    <property type="protein sequence ID" value="KNB69476.1"/>
    <property type="molecule type" value="Genomic_DNA"/>
</dbReference>
<dbReference type="RefSeq" id="WP_049741490.1">
    <property type="nucleotide sequence ID" value="NZ_BJON01000018.1"/>
</dbReference>
<keyword evidence="4" id="KW-1185">Reference proteome</keyword>
<evidence type="ECO:0008006" key="5">
    <source>
        <dbReference type="Google" id="ProtNLM"/>
    </source>
</evidence>
<evidence type="ECO:0000313" key="2">
    <source>
        <dbReference type="EMBL" id="KNB69476.1"/>
    </source>
</evidence>
<proteinExistence type="predicted"/>
<comment type="caution">
    <text evidence="2">The sequence shown here is derived from an EMBL/GenBank/DDBJ whole genome shotgun (WGS) entry which is preliminary data.</text>
</comment>
<accession>A0A0K9YLE3</accession>
<dbReference type="Proteomes" id="UP000319578">
    <property type="component" value="Unassembled WGS sequence"/>
</dbReference>
<dbReference type="InterPro" id="IPR021398">
    <property type="entry name" value="DUF3037"/>
</dbReference>
<reference evidence="2" key="2">
    <citation type="submission" date="2015-07" db="EMBL/GenBank/DDBJ databases">
        <title>MeaNS - Measles Nucleotide Surveillance Program.</title>
        <authorList>
            <person name="Tran T."/>
            <person name="Druce J."/>
        </authorList>
    </citation>
    <scope>NUCLEOTIDE SEQUENCE</scope>
    <source>
        <strain evidence="2">DSM 9887</strain>
    </source>
</reference>
<sequence length="293" mass="34334">MERKECWYSVIRYCSDPTAGEIINVGLILHSSSDMHILRHRLLDENNVKIKGIANTKVDLDMYKISKEYIEYLLETTTSKLFIQDESQEEYNSAFERYYLHGLYKSLDGEKMFISEPTFAKTGDVDQLFDSLFATYVGSKFMIAEHREMNVKKYLRNTFEEKHLMKKIRKDFTVKPIIGLDDVIKVPIDFGFKNGVWNFMQVVSLKHSGGTRNTDWFAKTKLLIDTYADDMKLYLMFQTTQDIESNIETVQVVDFFRKSDERVVPLDITDQFKLDLLCQRIENEAHDLTELVS</sequence>
<evidence type="ECO:0000313" key="4">
    <source>
        <dbReference type="Proteomes" id="UP000319578"/>
    </source>
</evidence>
<name>A0A0K9YLE3_9BACL</name>
<protein>
    <recommendedName>
        <fullName evidence="5">DUF3037 domain-containing protein</fullName>
    </recommendedName>
</protein>
<organism evidence="2 3">
    <name type="scientific">Brevibacillus reuszeri</name>
    <dbReference type="NCBI Taxonomy" id="54915"/>
    <lineage>
        <taxon>Bacteria</taxon>
        <taxon>Bacillati</taxon>
        <taxon>Bacillota</taxon>
        <taxon>Bacilli</taxon>
        <taxon>Bacillales</taxon>
        <taxon>Paenibacillaceae</taxon>
        <taxon>Brevibacillus</taxon>
    </lineage>
</organism>
<dbReference type="STRING" id="54915.ADS79_26720"/>
<dbReference type="Pfam" id="PF11236">
    <property type="entry name" value="DUF3037"/>
    <property type="match status" value="1"/>
</dbReference>